<dbReference type="SUPFAM" id="SSF53474">
    <property type="entry name" value="alpha/beta-Hydrolases"/>
    <property type="match status" value="1"/>
</dbReference>
<name>A0ABM0JXJ9_APLCA</name>
<dbReference type="Pfam" id="PF06342">
    <property type="entry name" value="DUF1057"/>
    <property type="match status" value="1"/>
</dbReference>
<dbReference type="RefSeq" id="XP_005103898.1">
    <property type="nucleotide sequence ID" value="XM_005103841.3"/>
</dbReference>
<accession>A0ABM0JXJ9</accession>
<dbReference type="GeneID" id="101846152"/>
<dbReference type="InterPro" id="IPR029058">
    <property type="entry name" value="AB_hydrolase_fold"/>
</dbReference>
<reference evidence="2" key="1">
    <citation type="submission" date="2025-08" db="UniProtKB">
        <authorList>
            <consortium name="RefSeq"/>
        </authorList>
    </citation>
    <scope>IDENTIFICATION</scope>
</reference>
<evidence type="ECO:0000313" key="2">
    <source>
        <dbReference type="RefSeq" id="XP_005103898.1"/>
    </source>
</evidence>
<dbReference type="InterPro" id="IPR010463">
    <property type="entry name" value="DUF1057"/>
</dbReference>
<dbReference type="Gene3D" id="3.40.50.1820">
    <property type="entry name" value="alpha/beta hydrolase"/>
    <property type="match status" value="1"/>
</dbReference>
<gene>
    <name evidence="2" type="primary">LOC101846152</name>
</gene>
<dbReference type="Proteomes" id="UP000694888">
    <property type="component" value="Unplaced"/>
</dbReference>
<organism evidence="1 2">
    <name type="scientific">Aplysia californica</name>
    <name type="common">California sea hare</name>
    <dbReference type="NCBI Taxonomy" id="6500"/>
    <lineage>
        <taxon>Eukaryota</taxon>
        <taxon>Metazoa</taxon>
        <taxon>Spiralia</taxon>
        <taxon>Lophotrochozoa</taxon>
        <taxon>Mollusca</taxon>
        <taxon>Gastropoda</taxon>
        <taxon>Heterobranchia</taxon>
        <taxon>Euthyneura</taxon>
        <taxon>Tectipleura</taxon>
        <taxon>Aplysiida</taxon>
        <taxon>Aplysioidea</taxon>
        <taxon>Aplysiidae</taxon>
        <taxon>Aplysia</taxon>
    </lineage>
</organism>
<evidence type="ECO:0000313" key="1">
    <source>
        <dbReference type="Proteomes" id="UP000694888"/>
    </source>
</evidence>
<dbReference type="PANTHER" id="PTHR47533:SF4">
    <property type="entry name" value="AB HYDROLASE-1 DOMAIN-CONTAINING PROTEIN"/>
    <property type="match status" value="1"/>
</dbReference>
<sequence>MWSQTLPHCSLAWRCGRLLSKRIKLKQQTYCRGFHSSPTMFLFWRNGKNVGLGAFPTTMESRARLHDGRSLLDRYVFVKTLENYYDDVPSGIILDTAYADSQPNEDFDPITPVVVGLHDTPGSHKDLAPILNTFAKLGCRTIAPTFPGHGDTQGLLQGYDDVFSHSSTERAIFVHDFLIDLGIQRVDLLIGVGASCYTIMRMCAGFDSTEYYRSIALISPWPLTRPRFEKDLEASKKLQLLWDRPFFRLPMRMFLSGYRVGEASTPRDKVTTAYLLNNLDLGEAAGSALATSATNVPRTVIYGGMDPEVSEDLYNDLLDKLEIPQRNVAAFRGKLDAPLLPGALKFPDGGYDLHLQHPGIISVYLLNLIKLFHPHIRI</sequence>
<keyword evidence="1" id="KW-1185">Reference proteome</keyword>
<dbReference type="PANTHER" id="PTHR47533">
    <property type="entry name" value="PROTEIN CBG21859"/>
    <property type="match status" value="1"/>
</dbReference>
<protein>
    <submittedName>
        <fullName evidence="2">Uncharacterized protein LOC101846152</fullName>
    </submittedName>
</protein>
<proteinExistence type="predicted"/>